<dbReference type="InterPro" id="IPR058627">
    <property type="entry name" value="MdtA-like_C"/>
</dbReference>
<dbReference type="Pfam" id="PF25967">
    <property type="entry name" value="RND-MFP_C"/>
    <property type="match status" value="1"/>
</dbReference>
<feature type="region of interest" description="Disordered" evidence="4">
    <location>
        <begin position="364"/>
        <end position="436"/>
    </location>
</feature>
<dbReference type="SUPFAM" id="SSF111369">
    <property type="entry name" value="HlyD-like secretion proteins"/>
    <property type="match status" value="1"/>
</dbReference>
<feature type="domain" description="Multidrug resistance protein MdtA-like beta-barrel" evidence="7">
    <location>
        <begin position="202"/>
        <end position="291"/>
    </location>
</feature>
<feature type="compositionally biased region" description="Basic and acidic residues" evidence="4">
    <location>
        <begin position="422"/>
        <end position="436"/>
    </location>
</feature>
<feature type="coiled-coil region" evidence="3">
    <location>
        <begin position="94"/>
        <end position="124"/>
    </location>
</feature>
<dbReference type="Gene3D" id="2.40.420.20">
    <property type="match status" value="1"/>
</dbReference>
<feature type="domain" description="Multidrug resistance protein MdtA-like C-terminal permuted SH3" evidence="8">
    <location>
        <begin position="301"/>
        <end position="359"/>
    </location>
</feature>
<evidence type="ECO:0000313" key="9">
    <source>
        <dbReference type="EMBL" id="USD22699.1"/>
    </source>
</evidence>
<dbReference type="EMBL" id="CP092418">
    <property type="protein sequence ID" value="USD22699.1"/>
    <property type="molecule type" value="Genomic_DNA"/>
</dbReference>
<dbReference type="Proteomes" id="UP001055658">
    <property type="component" value="Chromosome"/>
</dbReference>
<evidence type="ECO:0000256" key="1">
    <source>
        <dbReference type="ARBA" id="ARBA00004519"/>
    </source>
</evidence>
<gene>
    <name evidence="9" type="ORF">MJO52_06070</name>
</gene>
<accession>A0ABY4VEG4</accession>
<evidence type="ECO:0000256" key="4">
    <source>
        <dbReference type="SAM" id="MobiDB-lite"/>
    </source>
</evidence>
<proteinExistence type="inferred from homology"/>
<comment type="similarity">
    <text evidence="2">Belongs to the membrane fusion protein (MFP) (TC 8.A.1) family.</text>
</comment>
<dbReference type="RefSeq" id="WP_252085053.1">
    <property type="nucleotide sequence ID" value="NZ_CP092418.1"/>
</dbReference>
<evidence type="ECO:0000256" key="3">
    <source>
        <dbReference type="SAM" id="Coils"/>
    </source>
</evidence>
<evidence type="ECO:0000259" key="5">
    <source>
        <dbReference type="Pfam" id="PF25876"/>
    </source>
</evidence>
<dbReference type="Gene3D" id="1.10.287.470">
    <property type="entry name" value="Helix hairpin bin"/>
    <property type="match status" value="1"/>
</dbReference>
<dbReference type="InterPro" id="IPR058626">
    <property type="entry name" value="MdtA-like_b-barrel"/>
</dbReference>
<sequence length="436" mass="48637">MARILFFWLVLIALMACGGKDDKQKAPPPPPVEVLVVREQPVIPRFEFVGRVEATDEYKVRPRVQGYIQSRDFREGETVKKGRLLFEIDPRPFIAELDNQSANLERAEATLRIAERNYRRGRKLVATGAISQVQMDELLGTFEEAKSQVDADRAKVESARLDLSYTKIYAPLTGRIGRTQFTEGSLVGPDSDPLTTIVKMDPIYVLFEVPENQLYAVQVDAERRRREGLPPTRLDVRIELPDGNFYPYQGRIVFIDNQIDPNTGSVAVRALFPNPGSLLVQGQFARVSIRLYTGSEALKPLVPQSAVLEDMQGRYLFVLGKKNIAEKRYVTLGQREGELWAVNHGLVAGESVIVNGLQRVVAGKPVTPQNTPRNPYDASEKPAEPASGGASPVGKQSTKQPIGFGQGTLLPDDMELPEGVEEGERHRYEGQEHDYK</sequence>
<dbReference type="Pfam" id="PF25944">
    <property type="entry name" value="Beta-barrel_RND"/>
    <property type="match status" value="1"/>
</dbReference>
<dbReference type="PROSITE" id="PS51257">
    <property type="entry name" value="PROKAR_LIPOPROTEIN"/>
    <property type="match status" value="1"/>
</dbReference>
<evidence type="ECO:0000256" key="2">
    <source>
        <dbReference type="ARBA" id="ARBA00009477"/>
    </source>
</evidence>
<keyword evidence="3" id="KW-0175">Coiled coil</keyword>
<dbReference type="Pfam" id="PF25917">
    <property type="entry name" value="BSH_RND"/>
    <property type="match status" value="1"/>
</dbReference>
<dbReference type="Gene3D" id="2.40.30.170">
    <property type="match status" value="1"/>
</dbReference>
<feature type="compositionally biased region" description="Acidic residues" evidence="4">
    <location>
        <begin position="412"/>
        <end position="421"/>
    </location>
</feature>
<dbReference type="InterPro" id="IPR058625">
    <property type="entry name" value="MdtA-like_BSH"/>
</dbReference>
<name>A0ABY4VEG4_9GAMM</name>
<evidence type="ECO:0000313" key="10">
    <source>
        <dbReference type="Proteomes" id="UP001055658"/>
    </source>
</evidence>
<feature type="domain" description="Multidrug resistance protein MdtA-like alpha-helical hairpin" evidence="5">
    <location>
        <begin position="97"/>
        <end position="166"/>
    </location>
</feature>
<keyword evidence="10" id="KW-1185">Reference proteome</keyword>
<feature type="domain" description="Multidrug resistance protein MdtA-like barrel-sandwich hybrid" evidence="6">
    <location>
        <begin position="59"/>
        <end position="187"/>
    </location>
</feature>
<dbReference type="Gene3D" id="2.40.50.100">
    <property type="match status" value="1"/>
</dbReference>
<evidence type="ECO:0000259" key="6">
    <source>
        <dbReference type="Pfam" id="PF25917"/>
    </source>
</evidence>
<protein>
    <submittedName>
        <fullName evidence="9">Efflux RND transporter periplasmic adaptor subunit</fullName>
    </submittedName>
</protein>
<reference evidence="9" key="1">
    <citation type="submission" date="2022-02" db="EMBL/GenBank/DDBJ databases">
        <title>Coral-associated bacteria.</title>
        <authorList>
            <person name="Tang K."/>
            <person name="Wang X."/>
        </authorList>
    </citation>
    <scope>NUCLEOTIDE SEQUENCE</scope>
    <source>
        <strain evidence="9">SCSIO 43006</strain>
    </source>
</reference>
<dbReference type="PANTHER" id="PTHR30158">
    <property type="entry name" value="ACRA/E-RELATED COMPONENT OF DRUG EFFLUX TRANSPORTER"/>
    <property type="match status" value="1"/>
</dbReference>
<dbReference type="Pfam" id="PF25876">
    <property type="entry name" value="HH_MFP_RND"/>
    <property type="match status" value="1"/>
</dbReference>
<dbReference type="NCBIfam" id="TIGR01730">
    <property type="entry name" value="RND_mfp"/>
    <property type="match status" value="1"/>
</dbReference>
<dbReference type="InterPro" id="IPR006143">
    <property type="entry name" value="RND_pump_MFP"/>
</dbReference>
<comment type="subcellular location">
    <subcellularLocation>
        <location evidence="1">Cell inner membrane</location>
        <topology evidence="1">Lipid-anchor</topology>
    </subcellularLocation>
</comment>
<dbReference type="InterPro" id="IPR058624">
    <property type="entry name" value="MdtA-like_HH"/>
</dbReference>
<organism evidence="9 10">
    <name type="scientific">Microbulbifer variabilis</name>
    <dbReference type="NCBI Taxonomy" id="266805"/>
    <lineage>
        <taxon>Bacteria</taxon>
        <taxon>Pseudomonadati</taxon>
        <taxon>Pseudomonadota</taxon>
        <taxon>Gammaproteobacteria</taxon>
        <taxon>Cellvibrionales</taxon>
        <taxon>Microbulbiferaceae</taxon>
        <taxon>Microbulbifer</taxon>
    </lineage>
</organism>
<evidence type="ECO:0000259" key="8">
    <source>
        <dbReference type="Pfam" id="PF25967"/>
    </source>
</evidence>
<evidence type="ECO:0000259" key="7">
    <source>
        <dbReference type="Pfam" id="PF25944"/>
    </source>
</evidence>